<name>B1WW18_CROS5</name>
<keyword evidence="1" id="KW-1133">Transmembrane helix</keyword>
<keyword evidence="1" id="KW-0812">Transmembrane</keyword>
<organism evidence="2 3">
    <name type="scientific">Crocosphaera subtropica (strain ATCC 51142 / BH68)</name>
    <name type="common">Cyanothece sp. (strain ATCC 51142)</name>
    <dbReference type="NCBI Taxonomy" id="43989"/>
    <lineage>
        <taxon>Bacteria</taxon>
        <taxon>Bacillati</taxon>
        <taxon>Cyanobacteriota</taxon>
        <taxon>Cyanophyceae</taxon>
        <taxon>Oscillatoriophycideae</taxon>
        <taxon>Chroococcales</taxon>
        <taxon>Aphanothecaceae</taxon>
        <taxon>Crocosphaera</taxon>
        <taxon>Crocosphaera subtropica</taxon>
    </lineage>
</organism>
<keyword evidence="3" id="KW-1185">Reference proteome</keyword>
<feature type="transmembrane region" description="Helical" evidence="1">
    <location>
        <begin position="69"/>
        <end position="88"/>
    </location>
</feature>
<dbReference type="STRING" id="43989.cce_3003"/>
<keyword evidence="1" id="KW-0472">Membrane</keyword>
<evidence type="ECO:0008006" key="4">
    <source>
        <dbReference type="Google" id="ProtNLM"/>
    </source>
</evidence>
<dbReference type="RefSeq" id="WP_009547692.1">
    <property type="nucleotide sequence ID" value="NC_010546.1"/>
</dbReference>
<evidence type="ECO:0000313" key="2">
    <source>
        <dbReference type="EMBL" id="ACB52351.1"/>
    </source>
</evidence>
<dbReference type="OrthoDB" id="529979at2"/>
<dbReference type="AlphaFoldDB" id="B1WW18"/>
<sequence length="186" mass="21110">MNTERSHLYLICPGFHDQALTHSFITNLSHHSIHLDNLLIFPTDQYPPYSGVHVSHYLQKKCQNQLQELTLIAFSAGVVAAVTAAWQWQLQGRNIKGLIAFDGWGVPLWGNFPIYRISHDQFTHDSSMILGTGSMNFYADPAVEHLDLWRSPHLVRGWMTQTTSFNGIVLSQMSLIDFLMTIISTI</sequence>
<evidence type="ECO:0000313" key="3">
    <source>
        <dbReference type="Proteomes" id="UP000001203"/>
    </source>
</evidence>
<dbReference type="EMBL" id="CP000806">
    <property type="protein sequence ID" value="ACB52351.1"/>
    <property type="molecule type" value="Genomic_DNA"/>
</dbReference>
<protein>
    <recommendedName>
        <fullName evidence="4">Gll0169 protein</fullName>
    </recommendedName>
</protein>
<dbReference type="Proteomes" id="UP000001203">
    <property type="component" value="Chromosome circular"/>
</dbReference>
<evidence type="ECO:0000256" key="1">
    <source>
        <dbReference type="SAM" id="Phobius"/>
    </source>
</evidence>
<dbReference type="KEGG" id="cyt:cce_3003"/>
<accession>B1WW18</accession>
<gene>
    <name evidence="2" type="ordered locus">cce_3003</name>
</gene>
<proteinExistence type="predicted"/>
<reference evidence="2 3" key="1">
    <citation type="journal article" date="2008" name="Proc. Natl. Acad. Sci. U.S.A.">
        <title>The genome of Cyanothece 51142, a unicellular diazotrophic cyanobacterium important in the marine nitrogen cycle.</title>
        <authorList>
            <person name="Welsh E.A."/>
            <person name="Liberton M."/>
            <person name="Stoeckel J."/>
            <person name="Loh T."/>
            <person name="Elvitigala T."/>
            <person name="Wang C."/>
            <person name="Wollam A."/>
            <person name="Fulton R.S."/>
            <person name="Clifton S.W."/>
            <person name="Jacobs J.M."/>
            <person name="Aurora R."/>
            <person name="Ghosh B.K."/>
            <person name="Sherman L.A."/>
            <person name="Smith R.D."/>
            <person name="Wilson R.K."/>
            <person name="Pakrasi H.B."/>
        </authorList>
    </citation>
    <scope>NUCLEOTIDE SEQUENCE [LARGE SCALE GENOMIC DNA]</scope>
    <source>
        <strain evidence="3">ATCC 51142 / BH68</strain>
    </source>
</reference>
<dbReference type="eggNOG" id="ENOG5030P5G">
    <property type="taxonomic scope" value="Bacteria"/>
</dbReference>
<dbReference type="HOGENOM" id="CLU_105888_0_0_3"/>